<dbReference type="EMBL" id="FNTH01000001">
    <property type="protein sequence ID" value="SEB97810.1"/>
    <property type="molecule type" value="Genomic_DNA"/>
</dbReference>
<evidence type="ECO:0000313" key="2">
    <source>
        <dbReference type="Proteomes" id="UP000198992"/>
    </source>
</evidence>
<evidence type="ECO:0000313" key="1">
    <source>
        <dbReference type="EMBL" id="SEB97810.1"/>
    </source>
</evidence>
<accession>A0A1H4NRH4</accession>
<protein>
    <submittedName>
        <fullName evidence="1">Uncharacterized protein</fullName>
    </submittedName>
</protein>
<dbReference type="Proteomes" id="UP000198992">
    <property type="component" value="Unassembled WGS sequence"/>
</dbReference>
<dbReference type="AlphaFoldDB" id="A0A1H4NRH4"/>
<sequence length="64" mass="7583">MTARKHPFHWDTYNRLLDGLTRVMDSNDQRLRPEVREKLTEARGAIYQAWEVQAALERAKGQRT</sequence>
<organism evidence="1 2">
    <name type="scientific">Bradyrhizobium erythrophlei</name>
    <dbReference type="NCBI Taxonomy" id="1437360"/>
    <lineage>
        <taxon>Bacteria</taxon>
        <taxon>Pseudomonadati</taxon>
        <taxon>Pseudomonadota</taxon>
        <taxon>Alphaproteobacteria</taxon>
        <taxon>Hyphomicrobiales</taxon>
        <taxon>Nitrobacteraceae</taxon>
        <taxon>Bradyrhizobium</taxon>
    </lineage>
</organism>
<name>A0A1H4NRH4_9BRAD</name>
<gene>
    <name evidence="1" type="ORF">SAMN05444164_0708</name>
</gene>
<proteinExistence type="predicted"/>
<reference evidence="1 2" key="1">
    <citation type="submission" date="2016-10" db="EMBL/GenBank/DDBJ databases">
        <authorList>
            <person name="de Groot N.N."/>
        </authorList>
    </citation>
    <scope>NUCLEOTIDE SEQUENCE [LARGE SCALE GENOMIC DNA]</scope>
    <source>
        <strain evidence="1 2">MT12</strain>
    </source>
</reference>